<evidence type="ECO:0000259" key="1">
    <source>
        <dbReference type="PROSITE" id="PS51462"/>
    </source>
</evidence>
<comment type="caution">
    <text evidence="2">The sequence shown here is derived from an EMBL/GenBank/DDBJ whole genome shotgun (WGS) entry which is preliminary data.</text>
</comment>
<dbReference type="EMBL" id="WBJZ01000010">
    <property type="protein sequence ID" value="KAB1656854.1"/>
    <property type="molecule type" value="Genomic_DNA"/>
</dbReference>
<accession>A0A7J5BRL1</accession>
<gene>
    <name evidence="2" type="ORF">F8O01_09400</name>
</gene>
<dbReference type="Pfam" id="PF00293">
    <property type="entry name" value="NUDIX"/>
    <property type="match status" value="1"/>
</dbReference>
<dbReference type="SUPFAM" id="SSF55811">
    <property type="entry name" value="Nudix"/>
    <property type="match status" value="1"/>
</dbReference>
<dbReference type="OrthoDB" id="193829at2"/>
<dbReference type="PROSITE" id="PS51462">
    <property type="entry name" value="NUDIX"/>
    <property type="match status" value="1"/>
</dbReference>
<evidence type="ECO:0000313" key="3">
    <source>
        <dbReference type="Proteomes" id="UP000467240"/>
    </source>
</evidence>
<dbReference type="InterPro" id="IPR000086">
    <property type="entry name" value="NUDIX_hydrolase_dom"/>
</dbReference>
<organism evidence="2 3">
    <name type="scientific">Pseudoclavibacter chungangensis</name>
    <dbReference type="NCBI Taxonomy" id="587635"/>
    <lineage>
        <taxon>Bacteria</taxon>
        <taxon>Bacillati</taxon>
        <taxon>Actinomycetota</taxon>
        <taxon>Actinomycetes</taxon>
        <taxon>Micrococcales</taxon>
        <taxon>Microbacteriaceae</taxon>
        <taxon>Pseudoclavibacter</taxon>
    </lineage>
</organism>
<protein>
    <submittedName>
        <fullName evidence="2">NUDIX domain-containing protein</fullName>
    </submittedName>
</protein>
<name>A0A7J5BRL1_9MICO</name>
<evidence type="ECO:0000313" key="2">
    <source>
        <dbReference type="EMBL" id="KAB1656854.1"/>
    </source>
</evidence>
<dbReference type="Proteomes" id="UP000467240">
    <property type="component" value="Unassembled WGS sequence"/>
</dbReference>
<dbReference type="InterPro" id="IPR015797">
    <property type="entry name" value="NUDIX_hydrolase-like_dom_sf"/>
</dbReference>
<dbReference type="AlphaFoldDB" id="A0A7J5BRL1"/>
<feature type="domain" description="Nudix hydrolase" evidence="1">
    <location>
        <begin position="3"/>
        <end position="142"/>
    </location>
</feature>
<proteinExistence type="predicted"/>
<keyword evidence="3" id="KW-1185">Reference proteome</keyword>
<dbReference type="Gene3D" id="3.90.79.10">
    <property type="entry name" value="Nucleoside Triphosphate Pyrophosphohydrolase"/>
    <property type="match status" value="1"/>
</dbReference>
<reference evidence="2 3" key="1">
    <citation type="submission" date="2019-09" db="EMBL/GenBank/DDBJ databases">
        <title>Phylogeny of genus Pseudoclavibacter and closely related genus.</title>
        <authorList>
            <person name="Li Y."/>
        </authorList>
    </citation>
    <scope>NUCLEOTIDE SEQUENCE [LARGE SCALE GENOMIC DNA]</scope>
    <source>
        <strain evidence="2 3">DSM 23821</strain>
    </source>
</reference>
<sequence length="150" mass="16634">MKTMIRNIALGLVVRDGFVLGEEYPARSGHELFVRVPGGGIDYGEHSVDAVRREFAEELAVEVREARLLGVLESHFMRGERVGHEYAHVFAVTSPDLDAWPIEERRPVLDSDTVAGWFPLEALAAGRPPLYPDGAVAFAERLRGHTATNR</sequence>